<accession>A0A066UHQ8</accession>
<name>A0A066UHQ8_9VIBR</name>
<keyword evidence="2" id="KW-1185">Reference proteome</keyword>
<dbReference type="AlphaFoldDB" id="A0A066UHQ8"/>
<dbReference type="Pfam" id="PF13289">
    <property type="entry name" value="SIR2_2"/>
    <property type="match status" value="1"/>
</dbReference>
<evidence type="ECO:0000313" key="1">
    <source>
        <dbReference type="EMBL" id="KDN26971.1"/>
    </source>
</evidence>
<proteinExistence type="predicted"/>
<protein>
    <submittedName>
        <fullName evidence="1">Uncharacterized protein</fullName>
    </submittedName>
</protein>
<dbReference type="SUPFAM" id="SSF52467">
    <property type="entry name" value="DHS-like NAD/FAD-binding domain"/>
    <property type="match status" value="1"/>
</dbReference>
<dbReference type="OrthoDB" id="5883140at2"/>
<dbReference type="Proteomes" id="UP000027219">
    <property type="component" value="Unassembled WGS sequence"/>
</dbReference>
<reference evidence="1 2" key="1">
    <citation type="submission" date="2014-02" db="EMBL/GenBank/DDBJ databases">
        <title>Vibrio fortis Dalian14 Genome Sequencing.</title>
        <authorList>
            <person name="Wang Y."/>
            <person name="Song L."/>
            <person name="Liu G."/>
            <person name="Ding J."/>
        </authorList>
    </citation>
    <scope>NUCLEOTIDE SEQUENCE [LARGE SCALE GENOMIC DNA]</scope>
    <source>
        <strain evidence="1 2">Dalian14</strain>
    </source>
</reference>
<gene>
    <name evidence="1" type="ORF">VFDL14_18750</name>
</gene>
<dbReference type="EMBL" id="JFFR01000027">
    <property type="protein sequence ID" value="KDN26971.1"/>
    <property type="molecule type" value="Genomic_DNA"/>
</dbReference>
<dbReference type="RefSeq" id="WP_032552324.1">
    <property type="nucleotide sequence ID" value="NZ_JFFR01000027.1"/>
</dbReference>
<sequence>MDHFYELSFALESNSLCFFVGTGFSMHVTDGNAPNWLSLLKDATLGVEGGNELIEQLFPENKPIMSLEECASVIQAKMHTQDKCLHAEIAKIINSLKITDNKLKAFDFIRKYTNVKYITTNYDGLIETQILKGIPSTSFSIGYPIHRQSKGVHVYHVHGSIKYPKKMVVTADDYFRFINSPDYFSHKVETLFQENSVVIIGYSLGDINFKSILNKHRSNRHHDINRQHLFYLSRSPIDQHIKDYYDRVYGLRVIDNLGIDEFFQCLEDTYNVVKPDVNLFKDFLYPVLNGDASLTESYLKKNDSFFEIIAMLTANGIIVSHPTIVEFLADVLERKRVLTTANGAWGQYVHLAGWLIHIGSIMDIKDTPLEETYLSAVKRSFNTMSKGMVMGCSWHAFNKWKSGWYHLTYDNRVMVSKYMRNNDVDEDGLEVINQ</sequence>
<comment type="caution">
    <text evidence="1">The sequence shown here is derived from an EMBL/GenBank/DDBJ whole genome shotgun (WGS) entry which is preliminary data.</text>
</comment>
<dbReference type="STRING" id="212667.VFDL14_18750"/>
<evidence type="ECO:0000313" key="2">
    <source>
        <dbReference type="Proteomes" id="UP000027219"/>
    </source>
</evidence>
<dbReference type="InterPro" id="IPR029035">
    <property type="entry name" value="DHS-like_NAD/FAD-binding_dom"/>
</dbReference>
<organism evidence="1 2">
    <name type="scientific">Vibrio fortis</name>
    <dbReference type="NCBI Taxonomy" id="212667"/>
    <lineage>
        <taxon>Bacteria</taxon>
        <taxon>Pseudomonadati</taxon>
        <taxon>Pseudomonadota</taxon>
        <taxon>Gammaproteobacteria</taxon>
        <taxon>Vibrionales</taxon>
        <taxon>Vibrionaceae</taxon>
        <taxon>Vibrio</taxon>
    </lineage>
</organism>